<dbReference type="GO" id="GO:0005737">
    <property type="term" value="C:cytoplasm"/>
    <property type="evidence" value="ECO:0007669"/>
    <property type="project" value="UniProtKB-SubCell"/>
</dbReference>
<evidence type="ECO:0000256" key="1">
    <source>
        <dbReference type="ARBA" id="ARBA00009018"/>
    </source>
</evidence>
<evidence type="ECO:0000256" key="6">
    <source>
        <dbReference type="NCBIfam" id="TIGR00152"/>
    </source>
</evidence>
<dbReference type="OrthoDB" id="9812943at2"/>
<reference evidence="7 8" key="1">
    <citation type="submission" date="2016-01" db="EMBL/GenBank/DDBJ databases">
        <title>High potential of lignocellulose degradation of a new Verrucomicrobia species.</title>
        <authorList>
            <person name="Wang Y."/>
            <person name="Shi Y."/>
            <person name="Qiu Z."/>
            <person name="Liu S."/>
            <person name="Yang H."/>
        </authorList>
    </citation>
    <scope>NUCLEOTIDE SEQUENCE [LARGE SCALE GENOMIC DNA]</scope>
    <source>
        <strain evidence="7 8">TSB47</strain>
    </source>
</reference>
<comment type="subcellular location">
    <subcellularLocation>
        <location evidence="5">Cytoplasm</location>
    </subcellularLocation>
</comment>
<keyword evidence="2 5" id="KW-0547">Nucleotide-binding</keyword>
<dbReference type="PANTHER" id="PTHR10695">
    <property type="entry name" value="DEPHOSPHO-COA KINASE-RELATED"/>
    <property type="match status" value="1"/>
</dbReference>
<dbReference type="Gene3D" id="3.40.50.300">
    <property type="entry name" value="P-loop containing nucleotide triphosphate hydrolases"/>
    <property type="match status" value="1"/>
</dbReference>
<dbReference type="HAMAP" id="MF_00376">
    <property type="entry name" value="Dephospho_CoA_kinase"/>
    <property type="match status" value="1"/>
</dbReference>
<dbReference type="GO" id="GO:0015937">
    <property type="term" value="P:coenzyme A biosynthetic process"/>
    <property type="evidence" value="ECO:0007669"/>
    <property type="project" value="UniProtKB-UniRule"/>
</dbReference>
<evidence type="ECO:0000256" key="5">
    <source>
        <dbReference type="HAMAP-Rule" id="MF_00376"/>
    </source>
</evidence>
<dbReference type="UniPathway" id="UPA00241">
    <property type="reaction ID" value="UER00356"/>
</dbReference>
<dbReference type="EC" id="2.7.1.24" evidence="5 6"/>
<comment type="function">
    <text evidence="5">Catalyzes the phosphorylation of the 3'-hydroxyl group of dephosphocoenzyme A to form coenzyme A.</text>
</comment>
<dbReference type="Proteomes" id="UP000078486">
    <property type="component" value="Unassembled WGS sequence"/>
</dbReference>
<evidence type="ECO:0000313" key="8">
    <source>
        <dbReference type="Proteomes" id="UP000078486"/>
    </source>
</evidence>
<dbReference type="EMBL" id="LRRQ01000153">
    <property type="protein sequence ID" value="OAM87941.1"/>
    <property type="molecule type" value="Genomic_DNA"/>
</dbReference>
<keyword evidence="8" id="KW-1185">Reference proteome</keyword>
<dbReference type="NCBIfam" id="TIGR00152">
    <property type="entry name" value="dephospho-CoA kinase"/>
    <property type="match status" value="1"/>
</dbReference>
<dbReference type="RefSeq" id="WP_068772085.1">
    <property type="nucleotide sequence ID" value="NZ_CP109796.1"/>
</dbReference>
<dbReference type="PANTHER" id="PTHR10695:SF46">
    <property type="entry name" value="BIFUNCTIONAL COENZYME A SYNTHASE-RELATED"/>
    <property type="match status" value="1"/>
</dbReference>
<protein>
    <recommendedName>
        <fullName evidence="5 6">Dephospho-CoA kinase</fullName>
        <ecNumber evidence="5 6">2.7.1.24</ecNumber>
    </recommendedName>
    <alternativeName>
        <fullName evidence="5">Dephosphocoenzyme A kinase</fullName>
    </alternativeName>
</protein>
<keyword evidence="5" id="KW-0808">Transferase</keyword>
<dbReference type="Pfam" id="PF01121">
    <property type="entry name" value="CoaE"/>
    <property type="match status" value="1"/>
</dbReference>
<accession>A0A178IE90</accession>
<sequence length="196" mass="22073">MFIGLTGNMGCGKSTAAHFFEEFGFSRIDSDALVRERILTAPEVEAEAVRRFGPSVLDPAGRIDRPAIARTIFSNDAKRLAWEDFILPRVYALWRELREAAPVGTRWIVEAPILHEKELEKEFDFIVCVASSTAHQYARLRGRGFSQALAGQRISKQFPLAKKIELADFVLSNDGDTDFLRDQIRHLAGLLQNRAL</sequence>
<comment type="catalytic activity">
    <reaction evidence="5">
        <text>3'-dephospho-CoA + ATP = ADP + CoA + H(+)</text>
        <dbReference type="Rhea" id="RHEA:18245"/>
        <dbReference type="ChEBI" id="CHEBI:15378"/>
        <dbReference type="ChEBI" id="CHEBI:30616"/>
        <dbReference type="ChEBI" id="CHEBI:57287"/>
        <dbReference type="ChEBI" id="CHEBI:57328"/>
        <dbReference type="ChEBI" id="CHEBI:456216"/>
        <dbReference type="EC" id="2.7.1.24"/>
    </reaction>
</comment>
<gene>
    <name evidence="5" type="primary">coaE</name>
    <name evidence="7" type="ORF">AW736_19985</name>
</gene>
<dbReference type="STRING" id="1184151.AW736_19985"/>
<dbReference type="PROSITE" id="PS51219">
    <property type="entry name" value="DPCK"/>
    <property type="match status" value="1"/>
</dbReference>
<dbReference type="GO" id="GO:0005524">
    <property type="term" value="F:ATP binding"/>
    <property type="evidence" value="ECO:0007669"/>
    <property type="project" value="UniProtKB-UniRule"/>
</dbReference>
<keyword evidence="5 7" id="KW-0418">Kinase</keyword>
<evidence type="ECO:0000256" key="3">
    <source>
        <dbReference type="ARBA" id="ARBA00022840"/>
    </source>
</evidence>
<name>A0A178IE90_9BACT</name>
<proteinExistence type="inferred from homology"/>
<evidence type="ECO:0000313" key="7">
    <source>
        <dbReference type="EMBL" id="OAM87941.1"/>
    </source>
</evidence>
<comment type="caution">
    <text evidence="7">The sequence shown here is derived from an EMBL/GenBank/DDBJ whole genome shotgun (WGS) entry which is preliminary data.</text>
</comment>
<dbReference type="InterPro" id="IPR027417">
    <property type="entry name" value="P-loop_NTPase"/>
</dbReference>
<dbReference type="AlphaFoldDB" id="A0A178IE90"/>
<keyword evidence="5" id="KW-0963">Cytoplasm</keyword>
<evidence type="ECO:0000256" key="2">
    <source>
        <dbReference type="ARBA" id="ARBA00022741"/>
    </source>
</evidence>
<comment type="pathway">
    <text evidence="5">Cofactor biosynthesis; coenzyme A biosynthesis; CoA from (R)-pantothenate: step 5/5.</text>
</comment>
<keyword evidence="4 5" id="KW-0173">Coenzyme A biosynthesis</keyword>
<feature type="binding site" evidence="5">
    <location>
        <begin position="10"/>
        <end position="15"/>
    </location>
    <ligand>
        <name>ATP</name>
        <dbReference type="ChEBI" id="CHEBI:30616"/>
    </ligand>
</feature>
<comment type="similarity">
    <text evidence="1 5">Belongs to the CoaE family.</text>
</comment>
<dbReference type="SUPFAM" id="SSF52540">
    <property type="entry name" value="P-loop containing nucleoside triphosphate hydrolases"/>
    <property type="match status" value="1"/>
</dbReference>
<evidence type="ECO:0000256" key="4">
    <source>
        <dbReference type="ARBA" id="ARBA00022993"/>
    </source>
</evidence>
<dbReference type="CDD" id="cd02022">
    <property type="entry name" value="DPCK"/>
    <property type="match status" value="1"/>
</dbReference>
<keyword evidence="3 5" id="KW-0067">ATP-binding</keyword>
<organism evidence="7 8">
    <name type="scientific">Termitidicoccus mucosus</name>
    <dbReference type="NCBI Taxonomy" id="1184151"/>
    <lineage>
        <taxon>Bacteria</taxon>
        <taxon>Pseudomonadati</taxon>
        <taxon>Verrucomicrobiota</taxon>
        <taxon>Opitutia</taxon>
        <taxon>Opitutales</taxon>
        <taxon>Opitutaceae</taxon>
        <taxon>Termitidicoccus</taxon>
    </lineage>
</organism>
<dbReference type="InterPro" id="IPR001977">
    <property type="entry name" value="Depp_CoAkinase"/>
</dbReference>
<dbReference type="GO" id="GO:0004140">
    <property type="term" value="F:dephospho-CoA kinase activity"/>
    <property type="evidence" value="ECO:0007669"/>
    <property type="project" value="UniProtKB-UniRule"/>
</dbReference>